<protein>
    <submittedName>
        <fullName evidence="1">Uncharacterized protein</fullName>
    </submittedName>
</protein>
<feature type="non-terminal residue" evidence="1">
    <location>
        <position position="129"/>
    </location>
</feature>
<proteinExistence type="predicted"/>
<dbReference type="Proteomes" id="UP000478052">
    <property type="component" value="Unassembled WGS sequence"/>
</dbReference>
<organism evidence="1 2">
    <name type="scientific">Aphis craccivora</name>
    <name type="common">Cowpea aphid</name>
    <dbReference type="NCBI Taxonomy" id="307492"/>
    <lineage>
        <taxon>Eukaryota</taxon>
        <taxon>Metazoa</taxon>
        <taxon>Ecdysozoa</taxon>
        <taxon>Arthropoda</taxon>
        <taxon>Hexapoda</taxon>
        <taxon>Insecta</taxon>
        <taxon>Pterygota</taxon>
        <taxon>Neoptera</taxon>
        <taxon>Paraneoptera</taxon>
        <taxon>Hemiptera</taxon>
        <taxon>Sternorrhyncha</taxon>
        <taxon>Aphidomorpha</taxon>
        <taxon>Aphidoidea</taxon>
        <taxon>Aphididae</taxon>
        <taxon>Aphidini</taxon>
        <taxon>Aphis</taxon>
        <taxon>Aphis</taxon>
    </lineage>
</organism>
<reference evidence="1 2" key="1">
    <citation type="submission" date="2019-08" db="EMBL/GenBank/DDBJ databases">
        <title>Whole genome of Aphis craccivora.</title>
        <authorList>
            <person name="Voronova N.V."/>
            <person name="Shulinski R.S."/>
            <person name="Bandarenka Y.V."/>
            <person name="Zhorov D.G."/>
            <person name="Warner D."/>
        </authorList>
    </citation>
    <scope>NUCLEOTIDE SEQUENCE [LARGE SCALE GENOMIC DNA]</scope>
    <source>
        <strain evidence="1">180601</strain>
        <tissue evidence="1">Whole Body</tissue>
    </source>
</reference>
<accession>A0A6G0ZQ49</accession>
<dbReference type="AlphaFoldDB" id="A0A6G0ZQ49"/>
<feature type="non-terminal residue" evidence="1">
    <location>
        <position position="1"/>
    </location>
</feature>
<name>A0A6G0ZQ49_APHCR</name>
<sequence>RYQTAKCLTGKIFDFDLYICTKDIHFVIGKWKPPPENLNILFISKISILIKFYIEKYHNSERNDECIDFTMLCVFFFLCTRERVEIMLQFQTVGMVSCSKMNLVGALGRSFFEFPNSFQKRRGKKKKKN</sequence>
<keyword evidence="2" id="KW-1185">Reference proteome</keyword>
<comment type="caution">
    <text evidence="1">The sequence shown here is derived from an EMBL/GenBank/DDBJ whole genome shotgun (WGS) entry which is preliminary data.</text>
</comment>
<gene>
    <name evidence="1" type="ORF">FWK35_00002390</name>
</gene>
<dbReference type="EMBL" id="VUJU01000060">
    <property type="protein sequence ID" value="KAF0773442.1"/>
    <property type="molecule type" value="Genomic_DNA"/>
</dbReference>
<evidence type="ECO:0000313" key="2">
    <source>
        <dbReference type="Proteomes" id="UP000478052"/>
    </source>
</evidence>
<evidence type="ECO:0000313" key="1">
    <source>
        <dbReference type="EMBL" id="KAF0773442.1"/>
    </source>
</evidence>